<feature type="region of interest" description="Disordered" evidence="11">
    <location>
        <begin position="1"/>
        <end position="43"/>
    </location>
</feature>
<evidence type="ECO:0000256" key="3">
    <source>
        <dbReference type="ARBA" id="ARBA00009400"/>
    </source>
</evidence>
<dbReference type="Pfam" id="PF02749">
    <property type="entry name" value="QRPTase_N"/>
    <property type="match status" value="1"/>
</dbReference>
<dbReference type="CDD" id="cd01572">
    <property type="entry name" value="QPRTase"/>
    <property type="match status" value="1"/>
</dbReference>
<dbReference type="InterPro" id="IPR004393">
    <property type="entry name" value="NadC"/>
</dbReference>
<evidence type="ECO:0000256" key="1">
    <source>
        <dbReference type="ARBA" id="ARBA00003237"/>
    </source>
</evidence>
<evidence type="ECO:0000256" key="4">
    <source>
        <dbReference type="ARBA" id="ARBA00011944"/>
    </source>
</evidence>
<dbReference type="InterPro" id="IPR022412">
    <property type="entry name" value="Quinolinate_PRibosylTrfase_N"/>
</dbReference>
<feature type="compositionally biased region" description="Pro residues" evidence="11">
    <location>
        <begin position="22"/>
        <end position="32"/>
    </location>
</feature>
<evidence type="ECO:0000256" key="9">
    <source>
        <dbReference type="ARBA" id="ARBA00047445"/>
    </source>
</evidence>
<feature type="domain" description="Quinolinate phosphoribosyl transferase N-terminal" evidence="13">
    <location>
        <begin position="64"/>
        <end position="149"/>
    </location>
</feature>
<evidence type="ECO:0000259" key="12">
    <source>
        <dbReference type="Pfam" id="PF01729"/>
    </source>
</evidence>
<keyword evidence="6 10" id="KW-0328">Glycosyltransferase</keyword>
<dbReference type="Gene3D" id="3.90.1170.20">
    <property type="entry name" value="Quinolinate phosphoribosyl transferase, N-terminal domain"/>
    <property type="match status" value="1"/>
</dbReference>
<evidence type="ECO:0000259" key="13">
    <source>
        <dbReference type="Pfam" id="PF02749"/>
    </source>
</evidence>
<proteinExistence type="inferred from homology"/>
<feature type="domain" description="Quinolinate phosphoribosyl transferase C-terminal" evidence="12">
    <location>
        <begin position="151"/>
        <end position="319"/>
    </location>
</feature>
<dbReference type="InterPro" id="IPR002638">
    <property type="entry name" value="Quinolinate_PRibosylTrfase_C"/>
</dbReference>
<evidence type="ECO:0000256" key="5">
    <source>
        <dbReference type="ARBA" id="ARBA00022642"/>
    </source>
</evidence>
<name>A0ABV4UI60_9MICC</name>
<dbReference type="RefSeq" id="WP_373970344.1">
    <property type="nucleotide sequence ID" value="NZ_JBHDLJ010000001.1"/>
</dbReference>
<dbReference type="InterPro" id="IPR037128">
    <property type="entry name" value="Quinolinate_PRibosylTase_N_sf"/>
</dbReference>
<dbReference type="NCBIfam" id="TIGR00078">
    <property type="entry name" value="nadC"/>
    <property type="match status" value="1"/>
</dbReference>
<reference evidence="14 15" key="1">
    <citation type="submission" date="2024-09" db="EMBL/GenBank/DDBJ databases">
        <authorList>
            <person name="Salinas-Garcia M.A."/>
            <person name="Prieme A."/>
        </authorList>
    </citation>
    <scope>NUCLEOTIDE SEQUENCE [LARGE SCALE GENOMIC DNA]</scope>
    <source>
        <strain evidence="14 15">DSM 21081</strain>
    </source>
</reference>
<keyword evidence="7 10" id="KW-0808">Transferase</keyword>
<evidence type="ECO:0000256" key="6">
    <source>
        <dbReference type="ARBA" id="ARBA00022676"/>
    </source>
</evidence>
<dbReference type="EMBL" id="JBHDLJ010000001">
    <property type="protein sequence ID" value="MFB0833176.1"/>
    <property type="molecule type" value="Genomic_DNA"/>
</dbReference>
<sequence>MVPSHPPAPAPAPASPRVRPTPESPTPAPPTSPHGSDGATWPPPARVIERVVAAALAEDAPSGDLTGSVLIPADATARADVVAREPGVCAGLAVFREAMVQTDPALEVLPLVADGDRFAAGATLATVAGNARAVLAAERVALNLLQRLSGIATATRAHVDAAAGTGARIADTRKTTPGLRALERYAVRCGGGFNHRDSLSDAVMAKDNHLALLGTGSGLTASLRAARARLGHTVHFEVEIDRLDQLEAVVAAGVDTVMLDNFGLEDLAEGVRRVGGRCLVEASGNVRPETVAAIAATGVDVISSGALTHGVRALDLGLDFRADGSAP</sequence>
<dbReference type="SUPFAM" id="SSF54675">
    <property type="entry name" value="Nicotinate/Quinolinate PRTase N-terminal domain-like"/>
    <property type="match status" value="1"/>
</dbReference>
<comment type="function">
    <text evidence="1">Involved in the catabolism of quinolinic acid (QA).</text>
</comment>
<feature type="compositionally biased region" description="Pro residues" evidence="11">
    <location>
        <begin position="1"/>
        <end position="14"/>
    </location>
</feature>
<dbReference type="Pfam" id="PF01729">
    <property type="entry name" value="QRPTase_C"/>
    <property type="match status" value="1"/>
</dbReference>
<comment type="pathway">
    <text evidence="2">Cofactor biosynthesis; NAD(+) biosynthesis; nicotinate D-ribonucleotide from quinolinate: step 1/1.</text>
</comment>
<dbReference type="PANTHER" id="PTHR32179:SF3">
    <property type="entry name" value="NICOTINATE-NUCLEOTIDE PYROPHOSPHORYLASE [CARBOXYLATING]"/>
    <property type="match status" value="1"/>
</dbReference>
<evidence type="ECO:0000256" key="2">
    <source>
        <dbReference type="ARBA" id="ARBA00004893"/>
    </source>
</evidence>
<dbReference type="PIRSF" id="PIRSF006250">
    <property type="entry name" value="NadC_ModD"/>
    <property type="match status" value="1"/>
</dbReference>
<dbReference type="GO" id="GO:0004514">
    <property type="term" value="F:nicotinate-nucleotide diphosphorylase (carboxylating) activity"/>
    <property type="evidence" value="ECO:0007669"/>
    <property type="project" value="UniProtKB-EC"/>
</dbReference>
<comment type="catalytic activity">
    <reaction evidence="9">
        <text>nicotinate beta-D-ribonucleotide + CO2 + diphosphate = quinolinate + 5-phospho-alpha-D-ribose 1-diphosphate + 2 H(+)</text>
        <dbReference type="Rhea" id="RHEA:12733"/>
        <dbReference type="ChEBI" id="CHEBI:15378"/>
        <dbReference type="ChEBI" id="CHEBI:16526"/>
        <dbReference type="ChEBI" id="CHEBI:29959"/>
        <dbReference type="ChEBI" id="CHEBI:33019"/>
        <dbReference type="ChEBI" id="CHEBI:57502"/>
        <dbReference type="ChEBI" id="CHEBI:58017"/>
        <dbReference type="EC" id="2.4.2.19"/>
    </reaction>
</comment>
<evidence type="ECO:0000256" key="11">
    <source>
        <dbReference type="SAM" id="MobiDB-lite"/>
    </source>
</evidence>
<protein>
    <recommendedName>
        <fullName evidence="4">nicotinate-nucleotide diphosphorylase (carboxylating)</fullName>
        <ecNumber evidence="4">2.4.2.19</ecNumber>
    </recommendedName>
    <alternativeName>
        <fullName evidence="8">Quinolinate phosphoribosyltransferase [decarboxylating]</fullName>
    </alternativeName>
</protein>
<gene>
    <name evidence="14" type="primary">nadC</name>
    <name evidence="14" type="ORF">ACETWP_01125</name>
</gene>
<evidence type="ECO:0000313" key="15">
    <source>
        <dbReference type="Proteomes" id="UP001575652"/>
    </source>
</evidence>
<comment type="similarity">
    <text evidence="3 10">Belongs to the NadC/ModD family.</text>
</comment>
<dbReference type="InterPro" id="IPR036068">
    <property type="entry name" value="Nicotinate_pribotase-like_C"/>
</dbReference>
<dbReference type="InterPro" id="IPR027277">
    <property type="entry name" value="NadC/ModD"/>
</dbReference>
<accession>A0ABV4UI60</accession>
<evidence type="ECO:0000256" key="10">
    <source>
        <dbReference type="PIRNR" id="PIRNR006250"/>
    </source>
</evidence>
<dbReference type="SUPFAM" id="SSF51690">
    <property type="entry name" value="Nicotinate/Quinolinate PRTase C-terminal domain-like"/>
    <property type="match status" value="1"/>
</dbReference>
<organism evidence="14 15">
    <name type="scientific">Arthrobacter halodurans</name>
    <dbReference type="NCBI Taxonomy" id="516699"/>
    <lineage>
        <taxon>Bacteria</taxon>
        <taxon>Bacillati</taxon>
        <taxon>Actinomycetota</taxon>
        <taxon>Actinomycetes</taxon>
        <taxon>Micrococcales</taxon>
        <taxon>Micrococcaceae</taxon>
        <taxon>Arthrobacter</taxon>
    </lineage>
</organism>
<dbReference type="InterPro" id="IPR013785">
    <property type="entry name" value="Aldolase_TIM"/>
</dbReference>
<evidence type="ECO:0000313" key="14">
    <source>
        <dbReference type="EMBL" id="MFB0833176.1"/>
    </source>
</evidence>
<evidence type="ECO:0000256" key="7">
    <source>
        <dbReference type="ARBA" id="ARBA00022679"/>
    </source>
</evidence>
<dbReference type="Proteomes" id="UP001575652">
    <property type="component" value="Unassembled WGS sequence"/>
</dbReference>
<dbReference type="EC" id="2.4.2.19" evidence="4"/>
<keyword evidence="5" id="KW-0662">Pyridine nucleotide biosynthesis</keyword>
<dbReference type="PANTHER" id="PTHR32179">
    <property type="entry name" value="NICOTINATE-NUCLEOTIDE PYROPHOSPHORYLASE [CARBOXYLATING]"/>
    <property type="match status" value="1"/>
</dbReference>
<comment type="caution">
    <text evidence="14">The sequence shown here is derived from an EMBL/GenBank/DDBJ whole genome shotgun (WGS) entry which is preliminary data.</text>
</comment>
<evidence type="ECO:0000256" key="8">
    <source>
        <dbReference type="ARBA" id="ARBA00033102"/>
    </source>
</evidence>
<dbReference type="Gene3D" id="3.20.20.70">
    <property type="entry name" value="Aldolase class I"/>
    <property type="match status" value="1"/>
</dbReference>
<keyword evidence="15" id="KW-1185">Reference proteome</keyword>